<protein>
    <submittedName>
        <fullName evidence="5">Putative mitochondrial 2-oxoglutarate/malate carrier protein</fullName>
    </submittedName>
</protein>
<name>A0A2J7ZS10_9CHLO</name>
<dbReference type="Proteomes" id="UP000236333">
    <property type="component" value="Unassembled WGS sequence"/>
</dbReference>
<evidence type="ECO:0000256" key="3">
    <source>
        <dbReference type="ARBA" id="ARBA00023136"/>
    </source>
</evidence>
<dbReference type="Gene3D" id="1.50.40.10">
    <property type="entry name" value="Mitochondrial carrier domain"/>
    <property type="match status" value="1"/>
</dbReference>
<sequence>MPPQPPAATALGKYDSLQAVRVLRVRVVVVVPPAAWKAVKPFFNGGLSGMMATCIIQPIDMVKVRLQLGAKGSPAEVCNLERVAQQPPRNLRHGCRRRPRLSHPGGVKGRDGPHPLEQDVGAGEVAVYDSTAVQVLEAAEHVACGQ</sequence>
<feature type="compositionally biased region" description="Basic residues" evidence="4">
    <location>
        <begin position="90"/>
        <end position="101"/>
    </location>
</feature>
<comment type="subcellular location">
    <subcellularLocation>
        <location evidence="1">Membrane</location>
        <topology evidence="1">Multi-pass membrane protein</topology>
    </subcellularLocation>
</comment>
<keyword evidence="3" id="KW-0472">Membrane</keyword>
<dbReference type="InterPro" id="IPR023395">
    <property type="entry name" value="MCP_dom_sf"/>
</dbReference>
<keyword evidence="6" id="KW-1185">Reference proteome</keyword>
<dbReference type="Pfam" id="PF00153">
    <property type="entry name" value="Mito_carr"/>
    <property type="match status" value="1"/>
</dbReference>
<evidence type="ECO:0000256" key="1">
    <source>
        <dbReference type="ARBA" id="ARBA00004141"/>
    </source>
</evidence>
<dbReference type="SUPFAM" id="SSF103506">
    <property type="entry name" value="Mitochondrial carrier"/>
    <property type="match status" value="1"/>
</dbReference>
<accession>A0A2J7ZS10</accession>
<gene>
    <name evidence="5" type="ORF">TSOC_010916</name>
</gene>
<organism evidence="5 6">
    <name type="scientific">Tetrabaena socialis</name>
    <dbReference type="NCBI Taxonomy" id="47790"/>
    <lineage>
        <taxon>Eukaryota</taxon>
        <taxon>Viridiplantae</taxon>
        <taxon>Chlorophyta</taxon>
        <taxon>core chlorophytes</taxon>
        <taxon>Chlorophyceae</taxon>
        <taxon>CS clade</taxon>
        <taxon>Chlamydomonadales</taxon>
        <taxon>Tetrabaenaceae</taxon>
        <taxon>Tetrabaena</taxon>
    </lineage>
</organism>
<evidence type="ECO:0000256" key="2">
    <source>
        <dbReference type="ARBA" id="ARBA00022692"/>
    </source>
</evidence>
<evidence type="ECO:0000313" key="5">
    <source>
        <dbReference type="EMBL" id="PNH03059.1"/>
    </source>
</evidence>
<comment type="caution">
    <text evidence="5">The sequence shown here is derived from an EMBL/GenBank/DDBJ whole genome shotgun (WGS) entry which is preliminary data.</text>
</comment>
<feature type="region of interest" description="Disordered" evidence="4">
    <location>
        <begin position="89"/>
        <end position="115"/>
    </location>
</feature>
<dbReference type="GO" id="GO:0016020">
    <property type="term" value="C:membrane"/>
    <property type="evidence" value="ECO:0007669"/>
    <property type="project" value="UniProtKB-SubCell"/>
</dbReference>
<dbReference type="AlphaFoldDB" id="A0A2J7ZS10"/>
<dbReference type="OrthoDB" id="1661350at2759"/>
<evidence type="ECO:0000256" key="4">
    <source>
        <dbReference type="SAM" id="MobiDB-lite"/>
    </source>
</evidence>
<dbReference type="InterPro" id="IPR018108">
    <property type="entry name" value="MCP_transmembrane"/>
</dbReference>
<keyword evidence="2" id="KW-0812">Transmembrane</keyword>
<evidence type="ECO:0000313" key="6">
    <source>
        <dbReference type="Proteomes" id="UP000236333"/>
    </source>
</evidence>
<proteinExistence type="predicted"/>
<reference evidence="5 6" key="1">
    <citation type="journal article" date="2017" name="Mol. Biol. Evol.">
        <title>The 4-celled Tetrabaena socialis nuclear genome reveals the essential components for genetic control of cell number at the origin of multicellularity in the volvocine lineage.</title>
        <authorList>
            <person name="Featherston J."/>
            <person name="Arakaki Y."/>
            <person name="Hanschen E.R."/>
            <person name="Ferris P.J."/>
            <person name="Michod R.E."/>
            <person name="Olson B.J.S.C."/>
            <person name="Nozaki H."/>
            <person name="Durand P.M."/>
        </authorList>
    </citation>
    <scope>NUCLEOTIDE SEQUENCE [LARGE SCALE GENOMIC DNA]</scope>
    <source>
        <strain evidence="5 6">NIES-571</strain>
    </source>
</reference>
<dbReference type="EMBL" id="PGGS01000555">
    <property type="protein sequence ID" value="PNH03059.1"/>
    <property type="molecule type" value="Genomic_DNA"/>
</dbReference>